<evidence type="ECO:0000313" key="2">
    <source>
        <dbReference type="EMBL" id="KAG7441614.1"/>
    </source>
</evidence>
<dbReference type="RefSeq" id="XP_043035114.1">
    <property type="nucleotide sequence ID" value="XM_043179544.1"/>
</dbReference>
<gene>
    <name evidence="2" type="ORF">BT62DRAFT_1079957</name>
</gene>
<evidence type="ECO:0000256" key="1">
    <source>
        <dbReference type="SAM" id="MobiDB-lite"/>
    </source>
</evidence>
<protein>
    <submittedName>
        <fullName evidence="2">Uncharacterized protein</fullName>
    </submittedName>
</protein>
<dbReference type="AlphaFoldDB" id="A0A9P7VKK6"/>
<dbReference type="GeneID" id="66101838"/>
<keyword evidence="3" id="KW-1185">Reference proteome</keyword>
<proteinExistence type="predicted"/>
<name>A0A9P7VKK6_9AGAR</name>
<dbReference type="EMBL" id="MU250558">
    <property type="protein sequence ID" value="KAG7441614.1"/>
    <property type="molecule type" value="Genomic_DNA"/>
</dbReference>
<evidence type="ECO:0000313" key="3">
    <source>
        <dbReference type="Proteomes" id="UP000812287"/>
    </source>
</evidence>
<organism evidence="2 3">
    <name type="scientific">Guyanagaster necrorhizus</name>
    <dbReference type="NCBI Taxonomy" id="856835"/>
    <lineage>
        <taxon>Eukaryota</taxon>
        <taxon>Fungi</taxon>
        <taxon>Dikarya</taxon>
        <taxon>Basidiomycota</taxon>
        <taxon>Agaricomycotina</taxon>
        <taxon>Agaricomycetes</taxon>
        <taxon>Agaricomycetidae</taxon>
        <taxon>Agaricales</taxon>
        <taxon>Marasmiineae</taxon>
        <taxon>Physalacriaceae</taxon>
        <taxon>Guyanagaster</taxon>
    </lineage>
</organism>
<comment type="caution">
    <text evidence="2">The sequence shown here is derived from an EMBL/GenBank/DDBJ whole genome shotgun (WGS) entry which is preliminary data.</text>
</comment>
<reference evidence="2" key="1">
    <citation type="submission" date="2020-11" db="EMBL/GenBank/DDBJ databases">
        <title>Adaptations for nitrogen fixation in a non-lichenized fungal sporocarp promotes dispersal by wood-feeding termites.</title>
        <authorList>
            <consortium name="DOE Joint Genome Institute"/>
            <person name="Koch R.A."/>
            <person name="Yoon G."/>
            <person name="Arayal U."/>
            <person name="Lail K."/>
            <person name="Amirebrahimi M."/>
            <person name="Labutti K."/>
            <person name="Lipzen A."/>
            <person name="Riley R."/>
            <person name="Barry K."/>
            <person name="Henrissat B."/>
            <person name="Grigoriev I.V."/>
            <person name="Herr J.R."/>
            <person name="Aime M.C."/>
        </authorList>
    </citation>
    <scope>NUCLEOTIDE SEQUENCE</scope>
    <source>
        <strain evidence="2">MCA 3950</strain>
    </source>
</reference>
<feature type="region of interest" description="Disordered" evidence="1">
    <location>
        <begin position="1"/>
        <end position="26"/>
    </location>
</feature>
<accession>A0A9P7VKK6</accession>
<dbReference type="Proteomes" id="UP000812287">
    <property type="component" value="Unassembled WGS sequence"/>
</dbReference>
<sequence length="171" mass="18766">MSSTYLTPPRLQRRRSYTMSGQAGEGRKDTVLTLVQESTLRFIVPARRRLPAEKLSLRDSIKNSELSGGEKQRVGWSRKSNALKFVRCSGRAEPSSAMDPEAEADIVSKISKTIAQGAGLCMAFGVRRTGSVAEAGTHGELMAWRTTASMRNCVMFRIVVPLSMMLLLSPS</sequence>